<evidence type="ECO:0000259" key="7">
    <source>
        <dbReference type="Pfam" id="PF12698"/>
    </source>
</evidence>
<protein>
    <submittedName>
        <fullName evidence="8">Membrane protein</fullName>
    </submittedName>
</protein>
<keyword evidence="2" id="KW-1003">Cell membrane</keyword>
<evidence type="ECO:0000256" key="1">
    <source>
        <dbReference type="ARBA" id="ARBA00004651"/>
    </source>
</evidence>
<dbReference type="Proteomes" id="UP000391834">
    <property type="component" value="Unassembled WGS sequence"/>
</dbReference>
<evidence type="ECO:0000256" key="6">
    <source>
        <dbReference type="SAM" id="Phobius"/>
    </source>
</evidence>
<comment type="subcellular location">
    <subcellularLocation>
        <location evidence="1">Cell membrane</location>
        <topology evidence="1">Multi-pass membrane protein</topology>
    </subcellularLocation>
</comment>
<feature type="transmembrane region" description="Helical" evidence="6">
    <location>
        <begin position="282"/>
        <end position="304"/>
    </location>
</feature>
<accession>A0A5M4AY13</accession>
<keyword evidence="5 6" id="KW-0472">Membrane</keyword>
<feature type="transmembrane region" description="Helical" evidence="6">
    <location>
        <begin position="241"/>
        <end position="262"/>
    </location>
</feature>
<evidence type="ECO:0000256" key="3">
    <source>
        <dbReference type="ARBA" id="ARBA00022692"/>
    </source>
</evidence>
<feature type="transmembrane region" description="Helical" evidence="6">
    <location>
        <begin position="372"/>
        <end position="393"/>
    </location>
</feature>
<feature type="domain" description="ABC-2 type transporter transmembrane" evidence="7">
    <location>
        <begin position="33"/>
        <end position="387"/>
    </location>
</feature>
<dbReference type="GO" id="GO:0140359">
    <property type="term" value="F:ABC-type transporter activity"/>
    <property type="evidence" value="ECO:0007669"/>
    <property type="project" value="InterPro"/>
</dbReference>
<dbReference type="AlphaFoldDB" id="A0A5M4AY13"/>
<dbReference type="PANTHER" id="PTHR30294">
    <property type="entry name" value="MEMBRANE COMPONENT OF ABC TRANSPORTER YHHJ-RELATED"/>
    <property type="match status" value="1"/>
</dbReference>
<organism evidence="8 9">
    <name type="scientific">Prolixibacter bellariivorans</name>
    <dbReference type="NCBI Taxonomy" id="314319"/>
    <lineage>
        <taxon>Bacteria</taxon>
        <taxon>Pseudomonadati</taxon>
        <taxon>Bacteroidota</taxon>
        <taxon>Bacteroidia</taxon>
        <taxon>Marinilabiliales</taxon>
        <taxon>Prolixibacteraceae</taxon>
        <taxon>Prolixibacter</taxon>
    </lineage>
</organism>
<keyword evidence="4 6" id="KW-1133">Transmembrane helix</keyword>
<feature type="transmembrane region" description="Helical" evidence="6">
    <location>
        <begin position="23"/>
        <end position="46"/>
    </location>
</feature>
<evidence type="ECO:0000313" key="8">
    <source>
        <dbReference type="EMBL" id="GET32654.1"/>
    </source>
</evidence>
<evidence type="ECO:0000256" key="5">
    <source>
        <dbReference type="ARBA" id="ARBA00023136"/>
    </source>
</evidence>
<name>A0A5M4AY13_9BACT</name>
<dbReference type="InterPro" id="IPR051449">
    <property type="entry name" value="ABC-2_transporter_component"/>
</dbReference>
<comment type="caution">
    <text evidence="8">The sequence shown here is derived from an EMBL/GenBank/DDBJ whole genome shotgun (WGS) entry which is preliminary data.</text>
</comment>
<dbReference type="RefSeq" id="WP_025862511.1">
    <property type="nucleotide sequence ID" value="NZ_BLAX01000001.1"/>
</dbReference>
<feature type="transmembrane region" description="Helical" evidence="6">
    <location>
        <begin position="197"/>
        <end position="220"/>
    </location>
</feature>
<evidence type="ECO:0000313" key="9">
    <source>
        <dbReference type="Proteomes" id="UP000391834"/>
    </source>
</evidence>
<dbReference type="GO" id="GO:0005886">
    <property type="term" value="C:plasma membrane"/>
    <property type="evidence" value="ECO:0007669"/>
    <property type="project" value="UniProtKB-SubCell"/>
</dbReference>
<dbReference type="OrthoDB" id="9811522at2"/>
<feature type="transmembrane region" description="Helical" evidence="6">
    <location>
        <begin position="311"/>
        <end position="331"/>
    </location>
</feature>
<dbReference type="Gene3D" id="3.40.1710.10">
    <property type="entry name" value="abc type-2 transporter like domain"/>
    <property type="match status" value="1"/>
</dbReference>
<evidence type="ECO:0000256" key="4">
    <source>
        <dbReference type="ARBA" id="ARBA00022989"/>
    </source>
</evidence>
<dbReference type="EMBL" id="BLAX01000001">
    <property type="protein sequence ID" value="GET32654.1"/>
    <property type="molecule type" value="Genomic_DNA"/>
</dbReference>
<dbReference type="PANTHER" id="PTHR30294:SF46">
    <property type="entry name" value="ABC TRANSPORTER PERMEASE"/>
    <property type="match status" value="1"/>
</dbReference>
<keyword evidence="9" id="KW-1185">Reference proteome</keyword>
<dbReference type="InterPro" id="IPR013525">
    <property type="entry name" value="ABC2_TM"/>
</dbReference>
<keyword evidence="3 6" id="KW-0812">Transmembrane</keyword>
<gene>
    <name evidence="8" type="ORF">PbJCM13498_15170</name>
</gene>
<evidence type="ECO:0000256" key="2">
    <source>
        <dbReference type="ARBA" id="ARBA00022475"/>
    </source>
</evidence>
<proteinExistence type="predicted"/>
<reference evidence="8 9" key="1">
    <citation type="submission" date="2019-10" db="EMBL/GenBank/DDBJ databases">
        <title>Prolixibacter strains distinguished by the presence of nitrate reductase genes were adept at nitrate-dependent anaerobic corrosion of metallic iron and carbon steel.</title>
        <authorList>
            <person name="Iino T."/>
            <person name="Shono N."/>
            <person name="Ito K."/>
            <person name="Nakamura R."/>
            <person name="Sueoka K."/>
            <person name="Harayama S."/>
            <person name="Ohkuma M."/>
        </authorList>
    </citation>
    <scope>NUCLEOTIDE SEQUENCE [LARGE SCALE GENOMIC DNA]</scope>
    <source>
        <strain evidence="8 9">JCM 13498</strain>
    </source>
</reference>
<dbReference type="Pfam" id="PF12698">
    <property type="entry name" value="ABC2_membrane_3"/>
    <property type="match status" value="1"/>
</dbReference>
<sequence length="399" mass="44466">MRKNKTGLIGGIRSVFSVWRQEYINILSDFGVLLILVIAAAAYPLLYGYAYSTEVLRDAPVALVDLDGTGLSRQLTRMIDATEEMKIKEMPGSLNEAESDFYKGKVDGVLLIPKGFAANIYKQQQATVSVYCDASYFMNYKQVLQGANYAAGTLAGQIKVQRAMAHGATLIQAKAQTTPLGLVETPLYNRTGGYGTYVMPAVLILILQQTLLIGIGMLGGSQREQNSFHFAILKGSTVNSALTIILGKAGAYISIYLIHAIYLFGVVFRVFHLPVRSSLPEVLVFIFPMMLAVTFLGLTMVSWFRKREQSIMFLIFLSIPILFLSGISWPVESMPAFWRGLAQIIPSTPGIEGFIKLHQMSATFHQVSREWFILWVMAFFYFGTAWISFTGIVKKHRRM</sequence>